<name>A0A7K3MBE8_9ACTN</name>
<dbReference type="PANTHER" id="PTHR42885:SF1">
    <property type="entry name" value="THREONINE-PHOSPHATE DECARBOXYLASE"/>
    <property type="match status" value="1"/>
</dbReference>
<dbReference type="PROSITE" id="PS00105">
    <property type="entry name" value="AA_TRANSFER_CLASS_1"/>
    <property type="match status" value="1"/>
</dbReference>
<evidence type="ECO:0000256" key="1">
    <source>
        <dbReference type="ARBA" id="ARBA00001933"/>
    </source>
</evidence>
<comment type="caution">
    <text evidence="6">The sequence shown here is derived from an EMBL/GenBank/DDBJ whole genome shotgun (WGS) entry which is preliminary data.</text>
</comment>
<dbReference type="EMBL" id="WLZY01000011">
    <property type="protein sequence ID" value="NDL60292.1"/>
    <property type="molecule type" value="Genomic_DNA"/>
</dbReference>
<dbReference type="GO" id="GO:0008483">
    <property type="term" value="F:transaminase activity"/>
    <property type="evidence" value="ECO:0007669"/>
    <property type="project" value="UniProtKB-KW"/>
</dbReference>
<evidence type="ECO:0000259" key="5">
    <source>
        <dbReference type="Pfam" id="PF00155"/>
    </source>
</evidence>
<dbReference type="GO" id="GO:0030170">
    <property type="term" value="F:pyridoxal phosphate binding"/>
    <property type="evidence" value="ECO:0007669"/>
    <property type="project" value="InterPro"/>
</dbReference>
<proteinExistence type="inferred from homology"/>
<dbReference type="Pfam" id="PF00155">
    <property type="entry name" value="Aminotran_1_2"/>
    <property type="match status" value="1"/>
</dbReference>
<evidence type="ECO:0000313" key="6">
    <source>
        <dbReference type="EMBL" id="NDL60292.1"/>
    </source>
</evidence>
<dbReference type="GO" id="GO:0016829">
    <property type="term" value="F:lyase activity"/>
    <property type="evidence" value="ECO:0007669"/>
    <property type="project" value="UniProtKB-KW"/>
</dbReference>
<gene>
    <name evidence="6" type="ORF">F7O44_24770</name>
</gene>
<keyword evidence="7" id="KW-1185">Reference proteome</keyword>
<accession>A0A7K3MBE8</accession>
<evidence type="ECO:0000313" key="7">
    <source>
        <dbReference type="Proteomes" id="UP000460435"/>
    </source>
</evidence>
<keyword evidence="6" id="KW-0456">Lyase</keyword>
<dbReference type="Gene3D" id="3.90.1150.10">
    <property type="entry name" value="Aspartate Aminotransferase, domain 1"/>
    <property type="match status" value="1"/>
</dbReference>
<feature type="region of interest" description="Disordered" evidence="4">
    <location>
        <begin position="1"/>
        <end position="20"/>
    </location>
</feature>
<dbReference type="InterPro" id="IPR015421">
    <property type="entry name" value="PyrdxlP-dep_Trfase_major"/>
</dbReference>
<reference evidence="6 7" key="1">
    <citation type="submission" date="2019-11" db="EMBL/GenBank/DDBJ databases">
        <authorList>
            <person name="Li X.-J."/>
            <person name="Feng X.-M."/>
        </authorList>
    </citation>
    <scope>NUCLEOTIDE SEQUENCE [LARGE SCALE GENOMIC DNA]</scope>
    <source>
        <strain evidence="6 7">XMNu-373</strain>
    </source>
</reference>
<dbReference type="InterPro" id="IPR004839">
    <property type="entry name" value="Aminotransferase_I/II_large"/>
</dbReference>
<dbReference type="AlphaFoldDB" id="A0A7K3MBE8"/>
<dbReference type="RefSeq" id="WP_162453008.1">
    <property type="nucleotide sequence ID" value="NZ_WLZY01000011.1"/>
</dbReference>
<keyword evidence="3" id="KW-0808">Transferase</keyword>
<dbReference type="NCBIfam" id="NF005915">
    <property type="entry name" value="PRK07908.1"/>
    <property type="match status" value="1"/>
</dbReference>
<dbReference type="SUPFAM" id="SSF53383">
    <property type="entry name" value="PLP-dependent transferases"/>
    <property type="match status" value="1"/>
</dbReference>
<evidence type="ECO:0000256" key="4">
    <source>
        <dbReference type="SAM" id="MobiDB-lite"/>
    </source>
</evidence>
<dbReference type="InterPro" id="IPR015424">
    <property type="entry name" value="PyrdxlP-dep_Trfase"/>
</dbReference>
<dbReference type="Gene3D" id="3.40.640.10">
    <property type="entry name" value="Type I PLP-dependent aspartate aminotransferase-like (Major domain)"/>
    <property type="match status" value="1"/>
</dbReference>
<dbReference type="CDD" id="cd00609">
    <property type="entry name" value="AAT_like"/>
    <property type="match status" value="1"/>
</dbReference>
<dbReference type="PANTHER" id="PTHR42885">
    <property type="entry name" value="HISTIDINOL-PHOSPHATE AMINOTRANSFERASE-RELATED"/>
    <property type="match status" value="1"/>
</dbReference>
<keyword evidence="3" id="KW-0032">Aminotransferase</keyword>
<evidence type="ECO:0000256" key="3">
    <source>
        <dbReference type="RuleBase" id="RU000481"/>
    </source>
</evidence>
<sequence>MTHGVQDASPAPVPDLTHHGDAEVGPGLIDLAVNVRAGMPPPWLRERLIATLDDIAAYPDAGPARDAIAARHGRRVADVLPTAGGAEAFTLIARALRPGIDVRHAVVVHPQFTEPEVALAAAGHVVDRVLLSPTDGFVLDPDRIPDDADLVVVGNPTNPTSVLHPAAAIERLTRPGRIVVIDEAFMDAVPGEPESLAERTDLPGLLVLRSLTKTWGLAGIRAGYVLGPADIIDRLRDVQPPWSVSSPAAEAMRACVHPSALDEADRLARADEPVRQWLADELRRLGGDVVPSPRAPFLLVRFPEGEELRMRLRDAGWAVRRGDTFPGLSPGWIRIAVRDESTMRRFVDHVSRL</sequence>
<keyword evidence="2" id="KW-0663">Pyridoxal phosphate</keyword>
<organism evidence="6 7">
    <name type="scientific">Phytoactinopolyspora mesophila</name>
    <dbReference type="NCBI Taxonomy" id="2650750"/>
    <lineage>
        <taxon>Bacteria</taxon>
        <taxon>Bacillati</taxon>
        <taxon>Actinomycetota</taxon>
        <taxon>Actinomycetes</taxon>
        <taxon>Jiangellales</taxon>
        <taxon>Jiangellaceae</taxon>
        <taxon>Phytoactinopolyspora</taxon>
    </lineage>
</organism>
<comment type="similarity">
    <text evidence="3">Belongs to the class-I pyridoxal-phosphate-dependent aminotransferase family.</text>
</comment>
<protein>
    <recommendedName>
        <fullName evidence="3">Aminotransferase</fullName>
        <ecNumber evidence="3">2.6.1.-</ecNumber>
    </recommendedName>
</protein>
<feature type="domain" description="Aminotransferase class I/classII large" evidence="5">
    <location>
        <begin position="28"/>
        <end position="349"/>
    </location>
</feature>
<dbReference type="InterPro" id="IPR015422">
    <property type="entry name" value="PyrdxlP-dep_Trfase_small"/>
</dbReference>
<evidence type="ECO:0000256" key="2">
    <source>
        <dbReference type="ARBA" id="ARBA00022898"/>
    </source>
</evidence>
<dbReference type="EC" id="2.6.1.-" evidence="3"/>
<dbReference type="Proteomes" id="UP000460435">
    <property type="component" value="Unassembled WGS sequence"/>
</dbReference>
<dbReference type="InterPro" id="IPR004838">
    <property type="entry name" value="NHTrfase_class1_PyrdxlP-BS"/>
</dbReference>
<comment type="cofactor">
    <cofactor evidence="1 3">
        <name>pyridoxal 5'-phosphate</name>
        <dbReference type="ChEBI" id="CHEBI:597326"/>
    </cofactor>
</comment>